<dbReference type="EMBL" id="LSRX01000081">
    <property type="protein sequence ID" value="OLQ10266.1"/>
    <property type="molecule type" value="Genomic_DNA"/>
</dbReference>
<accession>A0A1Q9ES78</accession>
<dbReference type="Proteomes" id="UP000186817">
    <property type="component" value="Unassembled WGS sequence"/>
</dbReference>
<evidence type="ECO:0000256" key="1">
    <source>
        <dbReference type="PROSITE-ProRule" id="PRU00175"/>
    </source>
</evidence>
<dbReference type="OrthoDB" id="21204at2759"/>
<dbReference type="InterPro" id="IPR001841">
    <property type="entry name" value="Znf_RING"/>
</dbReference>
<dbReference type="Gene3D" id="3.30.40.10">
    <property type="entry name" value="Zinc/RING finger domain, C3HC4 (zinc finger)"/>
    <property type="match status" value="1"/>
</dbReference>
<dbReference type="SUPFAM" id="SSF57850">
    <property type="entry name" value="RING/U-box"/>
    <property type="match status" value="1"/>
</dbReference>
<dbReference type="AlphaFoldDB" id="A0A1Q9ES78"/>
<keyword evidence="1" id="KW-0479">Metal-binding</keyword>
<name>A0A1Q9ES78_SYMMI</name>
<evidence type="ECO:0000259" key="2">
    <source>
        <dbReference type="PROSITE" id="PS50089"/>
    </source>
</evidence>
<dbReference type="InterPro" id="IPR013083">
    <property type="entry name" value="Znf_RING/FYVE/PHD"/>
</dbReference>
<comment type="caution">
    <text evidence="3">The sequence shown here is derived from an EMBL/GenBank/DDBJ whole genome shotgun (WGS) entry which is preliminary data.</text>
</comment>
<sequence>MNAYLNVVYGRDSDWASGNRGIEIRDVSKAKDALVKLKTGQEEHQAQRRSSSLCPMAPGFCHHCSKDVEAEATESGDYRCLECNTSGYVECSEPNSSPGASGSGRAALPPLLRNGETMFSAFGHFLQGMAGALEQSPGARGIDGLQQSFLGAVASGVERAVQRTEGLSDADRQWVQRQGSRVTAFASGGFDLLRNTGPLRDFLEQHLGRDWHTQQSGLDPGAVDRWVDEREIPPESVLPGSGQPLGLREGEVWQCPICLTGCESSNCRSSDGASDQGRRICLLCDSDGNAWHVFHKTCAKEWLQRSATCPLCRKELTIS</sequence>
<gene>
    <name evidence="3" type="ORF">AK812_SmicGene6027</name>
</gene>
<feature type="domain" description="RING-type" evidence="2">
    <location>
        <begin position="255"/>
        <end position="313"/>
    </location>
</feature>
<keyword evidence="4" id="KW-1185">Reference proteome</keyword>
<keyword evidence="1" id="KW-0863">Zinc-finger</keyword>
<keyword evidence="1" id="KW-0862">Zinc</keyword>
<dbReference type="GO" id="GO:0008270">
    <property type="term" value="F:zinc ion binding"/>
    <property type="evidence" value="ECO:0007669"/>
    <property type="project" value="UniProtKB-KW"/>
</dbReference>
<reference evidence="3 4" key="1">
    <citation type="submission" date="2016-02" db="EMBL/GenBank/DDBJ databases">
        <title>Genome analysis of coral dinoflagellate symbionts highlights evolutionary adaptations to a symbiotic lifestyle.</title>
        <authorList>
            <person name="Aranda M."/>
            <person name="Li Y."/>
            <person name="Liew Y.J."/>
            <person name="Baumgarten S."/>
            <person name="Simakov O."/>
            <person name="Wilson M."/>
            <person name="Piel J."/>
            <person name="Ashoor H."/>
            <person name="Bougouffa S."/>
            <person name="Bajic V.B."/>
            <person name="Ryu T."/>
            <person name="Ravasi T."/>
            <person name="Bayer T."/>
            <person name="Micklem G."/>
            <person name="Kim H."/>
            <person name="Bhak J."/>
            <person name="Lajeunesse T.C."/>
            <person name="Voolstra C.R."/>
        </authorList>
    </citation>
    <scope>NUCLEOTIDE SEQUENCE [LARGE SCALE GENOMIC DNA]</scope>
    <source>
        <strain evidence="3 4">CCMP2467</strain>
    </source>
</reference>
<protein>
    <recommendedName>
        <fullName evidence="2">RING-type domain-containing protein</fullName>
    </recommendedName>
</protein>
<proteinExistence type="predicted"/>
<organism evidence="3 4">
    <name type="scientific">Symbiodinium microadriaticum</name>
    <name type="common">Dinoflagellate</name>
    <name type="synonym">Zooxanthella microadriatica</name>
    <dbReference type="NCBI Taxonomy" id="2951"/>
    <lineage>
        <taxon>Eukaryota</taxon>
        <taxon>Sar</taxon>
        <taxon>Alveolata</taxon>
        <taxon>Dinophyceae</taxon>
        <taxon>Suessiales</taxon>
        <taxon>Symbiodiniaceae</taxon>
        <taxon>Symbiodinium</taxon>
    </lineage>
</organism>
<evidence type="ECO:0000313" key="4">
    <source>
        <dbReference type="Proteomes" id="UP000186817"/>
    </source>
</evidence>
<dbReference type="PROSITE" id="PS50089">
    <property type="entry name" value="ZF_RING_2"/>
    <property type="match status" value="1"/>
</dbReference>
<evidence type="ECO:0000313" key="3">
    <source>
        <dbReference type="EMBL" id="OLQ10266.1"/>
    </source>
</evidence>